<dbReference type="PROSITE" id="PS01029">
    <property type="entry name" value="DEHYDROQUINASE_II"/>
    <property type="match status" value="1"/>
</dbReference>
<feature type="active site" description="Proton acceptor" evidence="3">
    <location>
        <position position="288"/>
    </location>
</feature>
<dbReference type="NCBIfam" id="TIGR01088">
    <property type="entry name" value="aroQ"/>
    <property type="match status" value="1"/>
</dbReference>
<dbReference type="GO" id="GO:0019631">
    <property type="term" value="P:quinate catabolic process"/>
    <property type="evidence" value="ECO:0007669"/>
    <property type="project" value="TreeGrafter"/>
</dbReference>
<dbReference type="Proteomes" id="UP000094569">
    <property type="component" value="Unassembled WGS sequence"/>
</dbReference>
<feature type="binding site" evidence="3">
    <location>
        <begin position="366"/>
        <end position="367"/>
    </location>
    <ligand>
        <name>substrate</name>
    </ligand>
</feature>
<gene>
    <name evidence="3" type="primary">qutE</name>
    <name evidence="7" type="ORF">SI65_10274</name>
</gene>
<dbReference type="Gene3D" id="3.40.50.10860">
    <property type="entry name" value="Leucine Dehydrogenase, chain A, domain 1"/>
    <property type="match status" value="1"/>
</dbReference>
<accession>A0A1E3B026</accession>
<dbReference type="VEuPathDB" id="FungiDB:SI65_10274"/>
<dbReference type="NCBIfam" id="NF003804">
    <property type="entry name" value="PRK05395.1-1"/>
    <property type="match status" value="1"/>
</dbReference>
<evidence type="ECO:0000256" key="1">
    <source>
        <dbReference type="ARBA" id="ARBA00022911"/>
    </source>
</evidence>
<dbReference type="EC" id="4.2.1.10" evidence="3"/>
<comment type="caution">
    <text evidence="7">The sequence shown here is derived from an EMBL/GenBank/DDBJ whole genome shotgun (WGS) entry which is preliminary data.</text>
</comment>
<dbReference type="InterPro" id="IPR046346">
    <property type="entry name" value="Aminoacid_DH-like_N_sf"/>
</dbReference>
<dbReference type="Gene3D" id="3.40.50.9100">
    <property type="entry name" value="Dehydroquinase, class II"/>
    <property type="match status" value="1"/>
</dbReference>
<evidence type="ECO:0000313" key="7">
    <source>
        <dbReference type="EMBL" id="ODM14277.1"/>
    </source>
</evidence>
<dbReference type="InterPro" id="IPR036291">
    <property type="entry name" value="NAD(P)-bd_dom_sf"/>
</dbReference>
<comment type="subunit">
    <text evidence="3">Homododecamer. Adopts a ring-like structure, composed of an arrangement of two hexameric rings stacked on top of one another.</text>
</comment>
<comment type="catalytic activity">
    <reaction evidence="3">
        <text>3-dehydroquinate = 3-dehydroshikimate + H2O</text>
        <dbReference type="Rhea" id="RHEA:21096"/>
        <dbReference type="ChEBI" id="CHEBI:15377"/>
        <dbReference type="ChEBI" id="CHEBI:16630"/>
        <dbReference type="ChEBI" id="CHEBI:32364"/>
        <dbReference type="EC" id="4.2.1.10"/>
    </reaction>
</comment>
<feature type="domain" description="Shikimate dehydrogenase substrate binding N-terminal" evidence="5">
    <location>
        <begin position="1"/>
        <end position="68"/>
    </location>
</feature>
<dbReference type="InterPro" id="IPR041121">
    <property type="entry name" value="SDH_C"/>
</dbReference>
<comment type="function">
    <text evidence="3">Is involved in the catabolism of quinate. Allows the utilization of quinate as carbon source via the beta-ketoadipate pathway.</text>
</comment>
<dbReference type="CDD" id="cd00466">
    <property type="entry name" value="DHQase_II"/>
    <property type="match status" value="1"/>
</dbReference>
<name>A0A1E3B026_ASPCR</name>
<dbReference type="InterPro" id="IPR018509">
    <property type="entry name" value="DHquinase_II_CS"/>
</dbReference>
<dbReference type="NCBIfam" id="NF003805">
    <property type="entry name" value="PRK05395.1-2"/>
    <property type="match status" value="1"/>
</dbReference>
<feature type="binding site" evidence="3">
    <location>
        <position position="376"/>
    </location>
    <ligand>
        <name>substrate</name>
    </ligand>
</feature>
<dbReference type="InterPro" id="IPR006151">
    <property type="entry name" value="Shikm_DH/Glu-tRNA_Rdtase"/>
</dbReference>
<dbReference type="Pfam" id="PF18317">
    <property type="entry name" value="SDH_C"/>
    <property type="match status" value="1"/>
</dbReference>
<feature type="active site" description="Proton donor" evidence="3">
    <location>
        <position position="365"/>
    </location>
</feature>
<dbReference type="InterPro" id="IPR036441">
    <property type="entry name" value="DHquinase_II_sf"/>
</dbReference>
<dbReference type="GO" id="GO:0004764">
    <property type="term" value="F:shikimate 3-dehydrogenase (NADP+) activity"/>
    <property type="evidence" value="ECO:0007669"/>
    <property type="project" value="InterPro"/>
</dbReference>
<proteinExistence type="inferred from homology"/>
<dbReference type="PANTHER" id="PTHR21272">
    <property type="entry name" value="CATABOLIC 3-DEHYDROQUINASE"/>
    <property type="match status" value="1"/>
</dbReference>
<feature type="domain" description="SDH C-terminal" evidence="6">
    <location>
        <begin position="232"/>
        <end position="262"/>
    </location>
</feature>
<sequence>MHNSAYSACGMPHVYDSLQVDSLSSVQGLLEEGKRDGIVVSLPYKTEILQMLDEVAPDARCIGAVNTVVIEKDFISGQPMKRPILKGYNTDYIGIMNCIQLSLSPANSVKQGTSALIVGAGGMARAAIYACVQVGIQNVCIFNRTRENAHKLTEYYELIDTLDSPWPAQLRQPTVIVSCIAPDTPATFSIPEQWLCSKTSGVFIELAYTPLATPFTKQMQSKVSRGWILVDGFEVLVEQGVAQFEILTRRPAPVYVMRDAVQRSILNAILLLNGPNLNLLGTREPHLYGTTALKDIEQSSIELGTKLEARIETFQSNHEGHLIDRIHAARGVADAIMINPGAFTHTSVAIRDALLGVNIPFIEMHITNVHTREAFRQHSFLSDKAAACIIGLGVFGYEVAIEHAARDLVNK</sequence>
<dbReference type="GO" id="GO:0046279">
    <property type="term" value="P:3,4-dihydroxybenzoate biosynthetic process"/>
    <property type="evidence" value="ECO:0007669"/>
    <property type="project" value="UniProtKB-UniRule"/>
</dbReference>
<dbReference type="AlphaFoldDB" id="A0A1E3B026"/>
<protein>
    <recommendedName>
        <fullName evidence="3">Catabolic 3-dehydroquinase</fullName>
        <shortName evidence="3">cDHQase</shortName>
        <ecNumber evidence="3">4.2.1.10</ecNumber>
    </recommendedName>
    <alternativeName>
        <fullName evidence="3">3-dehydroquinate dehydratase</fullName>
    </alternativeName>
</protein>
<dbReference type="CDD" id="cd01065">
    <property type="entry name" value="NAD_bind_Shikimate_DH"/>
    <property type="match status" value="1"/>
</dbReference>
<dbReference type="Gene3D" id="3.40.50.720">
    <property type="entry name" value="NAD(P)-binding Rossmann-like Domain"/>
    <property type="match status" value="1"/>
</dbReference>
<evidence type="ECO:0000313" key="8">
    <source>
        <dbReference type="Proteomes" id="UP000094569"/>
    </source>
</evidence>
<dbReference type="Pfam" id="PF08501">
    <property type="entry name" value="Shikimate_dh_N"/>
    <property type="match status" value="1"/>
</dbReference>
<dbReference type="EMBL" id="JXNT01000029">
    <property type="protein sequence ID" value="ODM14277.1"/>
    <property type="molecule type" value="Genomic_DNA"/>
</dbReference>
<evidence type="ECO:0000259" key="4">
    <source>
        <dbReference type="Pfam" id="PF01488"/>
    </source>
</evidence>
<dbReference type="HAMAP" id="MF_00169">
    <property type="entry name" value="AroQ"/>
    <property type="match status" value="1"/>
</dbReference>
<dbReference type="Pfam" id="PF01488">
    <property type="entry name" value="Shikimate_DH"/>
    <property type="match status" value="1"/>
</dbReference>
<feature type="domain" description="Quinate/shikimate 5-dehydrogenase/glutamyl-tRNA reductase" evidence="4">
    <location>
        <begin position="112"/>
        <end position="184"/>
    </location>
</feature>
<keyword evidence="2 3" id="KW-0456">Lyase</keyword>
<dbReference type="PANTHER" id="PTHR21272:SF3">
    <property type="entry name" value="CATABOLIC 3-DEHYDROQUINASE"/>
    <property type="match status" value="1"/>
</dbReference>
<dbReference type="SUPFAM" id="SSF53223">
    <property type="entry name" value="Aminoacid dehydrogenase-like, N-terminal domain"/>
    <property type="match status" value="1"/>
</dbReference>
<evidence type="ECO:0000256" key="3">
    <source>
        <dbReference type="HAMAP-Rule" id="MF_03136"/>
    </source>
</evidence>
<keyword evidence="1 3" id="KW-0672">Quinate metabolism</keyword>
<dbReference type="NCBIfam" id="NF003807">
    <property type="entry name" value="PRK05395.1-4"/>
    <property type="match status" value="1"/>
</dbReference>
<reference evidence="7 8" key="1">
    <citation type="journal article" date="2016" name="BMC Genomics">
        <title>Comparative genomic and transcriptomic analyses of the Fuzhuan brick tea-fermentation fungus Aspergillus cristatus.</title>
        <authorList>
            <person name="Ge Y."/>
            <person name="Wang Y."/>
            <person name="Liu Y."/>
            <person name="Tan Y."/>
            <person name="Ren X."/>
            <person name="Zhang X."/>
            <person name="Hyde K.D."/>
            <person name="Liu Y."/>
            <person name="Liu Z."/>
        </authorList>
    </citation>
    <scope>NUCLEOTIDE SEQUENCE [LARGE SCALE GENOMIC DNA]</scope>
    <source>
        <strain evidence="7 8">GZAAS20.1005</strain>
    </source>
</reference>
<feature type="binding site" evidence="3">
    <location>
        <position position="345"/>
    </location>
    <ligand>
        <name>substrate</name>
    </ligand>
</feature>
<dbReference type="OrthoDB" id="4415835at2759"/>
<organism evidence="7 8">
    <name type="scientific">Aspergillus cristatus</name>
    <name type="common">Chinese Fuzhuan brick tea-fermentation fungus</name>
    <name type="synonym">Eurotium cristatum</name>
    <dbReference type="NCBI Taxonomy" id="573508"/>
    <lineage>
        <taxon>Eukaryota</taxon>
        <taxon>Fungi</taxon>
        <taxon>Dikarya</taxon>
        <taxon>Ascomycota</taxon>
        <taxon>Pezizomycotina</taxon>
        <taxon>Eurotiomycetes</taxon>
        <taxon>Eurotiomycetidae</taxon>
        <taxon>Eurotiales</taxon>
        <taxon>Aspergillaceae</taxon>
        <taxon>Aspergillus</taxon>
        <taxon>Aspergillus subgen. Aspergillus</taxon>
    </lineage>
</organism>
<dbReference type="SUPFAM" id="SSF52304">
    <property type="entry name" value="Type II 3-dehydroquinate dehydratase"/>
    <property type="match status" value="1"/>
</dbReference>
<evidence type="ECO:0000256" key="2">
    <source>
        <dbReference type="ARBA" id="ARBA00023239"/>
    </source>
</evidence>
<dbReference type="InterPro" id="IPR001874">
    <property type="entry name" value="DHquinase_II"/>
</dbReference>
<dbReference type="NCBIfam" id="NF003806">
    <property type="entry name" value="PRK05395.1-3"/>
    <property type="match status" value="1"/>
</dbReference>
<dbReference type="Pfam" id="PF01220">
    <property type="entry name" value="DHquinase_II"/>
    <property type="match status" value="1"/>
</dbReference>
<comment type="similarity">
    <text evidence="3">Belongs to the type-II 3-dehydroquinase family.</text>
</comment>
<feature type="site" description="Transition state stabilizer" evidence="3">
    <location>
        <position position="283"/>
    </location>
</feature>
<dbReference type="UniPathway" id="UPA00088">
    <property type="reaction ID" value="UER00178"/>
</dbReference>
<dbReference type="STRING" id="573508.A0A1E3B026"/>
<feature type="binding site" evidence="3">
    <location>
        <position position="339"/>
    </location>
    <ligand>
        <name>substrate</name>
    </ligand>
</feature>
<dbReference type="GO" id="GO:0003855">
    <property type="term" value="F:3-dehydroquinate dehydratase activity"/>
    <property type="evidence" value="ECO:0007669"/>
    <property type="project" value="UniProtKB-UniRule"/>
</dbReference>
<dbReference type="SUPFAM" id="SSF51735">
    <property type="entry name" value="NAD(P)-binding Rossmann-fold domains"/>
    <property type="match status" value="1"/>
</dbReference>
<feature type="binding site" evidence="3">
    <location>
        <position position="352"/>
    </location>
    <ligand>
        <name>substrate</name>
    </ligand>
</feature>
<evidence type="ECO:0000259" key="6">
    <source>
        <dbReference type="Pfam" id="PF18317"/>
    </source>
</evidence>
<comment type="pathway">
    <text evidence="3">Aromatic compound metabolism; 3,4-dihydroxybenzoate biosynthesis; 3,4-dihydroxybenzoate from 3-dehydroquinate: step 1/2.</text>
</comment>
<dbReference type="InterPro" id="IPR013708">
    <property type="entry name" value="Shikimate_DH-bd_N"/>
</dbReference>
<keyword evidence="8" id="KW-1185">Reference proteome</keyword>
<evidence type="ECO:0000259" key="5">
    <source>
        <dbReference type="Pfam" id="PF08501"/>
    </source>
</evidence>